<feature type="region of interest" description="Disordered" evidence="1">
    <location>
        <begin position="115"/>
        <end position="135"/>
    </location>
</feature>
<proteinExistence type="predicted"/>
<protein>
    <submittedName>
        <fullName evidence="2">Uncharacterized protein</fullName>
    </submittedName>
</protein>
<evidence type="ECO:0000313" key="2">
    <source>
        <dbReference type="EMBL" id="KAK1124380.1"/>
    </source>
</evidence>
<reference evidence="2" key="1">
    <citation type="submission" date="2021-10" db="EMBL/GenBank/DDBJ databases">
        <title>Melipona bicolor Genome sequencing and assembly.</title>
        <authorList>
            <person name="Araujo N.S."/>
            <person name="Arias M.C."/>
        </authorList>
    </citation>
    <scope>NUCLEOTIDE SEQUENCE</scope>
    <source>
        <strain evidence="2">USP_2M_L1-L4_2017</strain>
        <tissue evidence="2">Whole body</tissue>
    </source>
</reference>
<keyword evidence="3" id="KW-1185">Reference proteome</keyword>
<organism evidence="2 3">
    <name type="scientific">Melipona bicolor</name>
    <dbReference type="NCBI Taxonomy" id="60889"/>
    <lineage>
        <taxon>Eukaryota</taxon>
        <taxon>Metazoa</taxon>
        <taxon>Ecdysozoa</taxon>
        <taxon>Arthropoda</taxon>
        <taxon>Hexapoda</taxon>
        <taxon>Insecta</taxon>
        <taxon>Pterygota</taxon>
        <taxon>Neoptera</taxon>
        <taxon>Endopterygota</taxon>
        <taxon>Hymenoptera</taxon>
        <taxon>Apocrita</taxon>
        <taxon>Aculeata</taxon>
        <taxon>Apoidea</taxon>
        <taxon>Anthophila</taxon>
        <taxon>Apidae</taxon>
        <taxon>Melipona</taxon>
    </lineage>
</organism>
<evidence type="ECO:0000256" key="1">
    <source>
        <dbReference type="SAM" id="MobiDB-lite"/>
    </source>
</evidence>
<gene>
    <name evidence="2" type="ORF">K0M31_006744</name>
</gene>
<dbReference type="Proteomes" id="UP001177670">
    <property type="component" value="Unassembled WGS sequence"/>
</dbReference>
<name>A0AA40KL29_9HYME</name>
<evidence type="ECO:0000313" key="3">
    <source>
        <dbReference type="Proteomes" id="UP001177670"/>
    </source>
</evidence>
<dbReference type="EMBL" id="JAHYIQ010000018">
    <property type="protein sequence ID" value="KAK1124380.1"/>
    <property type="molecule type" value="Genomic_DNA"/>
</dbReference>
<accession>A0AA40KL29</accession>
<comment type="caution">
    <text evidence="2">The sequence shown here is derived from an EMBL/GenBank/DDBJ whole genome shotgun (WGS) entry which is preliminary data.</text>
</comment>
<dbReference type="AlphaFoldDB" id="A0AA40KL29"/>
<sequence length="135" mass="15331">MPTSQPSMTPHTLKLRILQQIQYDQMPLSKSKIRNLNSDRLRKQQWRKTVELFARRANTTALLESVIEIADSTSTNEFPRNRNATTVIRLPSRATHRDSGFSFVGLKRKLLQDRGESWPVNKAERGSGLPLASSG</sequence>